<reference evidence="1 2" key="1">
    <citation type="submission" date="2018-06" db="EMBL/GenBank/DDBJ databases">
        <authorList>
            <consortium name="Pathogen Informatics"/>
            <person name="Doyle S."/>
        </authorList>
    </citation>
    <scope>NUCLEOTIDE SEQUENCE [LARGE SCALE GENOMIC DNA]</scope>
    <source>
        <strain evidence="1 2">NCTC11388</strain>
    </source>
</reference>
<proteinExistence type="predicted"/>
<gene>
    <name evidence="1" type="ORF">NCTC11388_03954</name>
</gene>
<dbReference type="EMBL" id="UGYW01000002">
    <property type="protein sequence ID" value="SUJ26421.1"/>
    <property type="molecule type" value="Genomic_DNA"/>
</dbReference>
<evidence type="ECO:0000313" key="2">
    <source>
        <dbReference type="Proteomes" id="UP000254893"/>
    </source>
</evidence>
<evidence type="ECO:0000313" key="1">
    <source>
        <dbReference type="EMBL" id="SUJ26421.1"/>
    </source>
</evidence>
<dbReference type="AlphaFoldDB" id="A0A380CSV0"/>
<accession>A0A380CSV0</accession>
<name>A0A380CSV0_SPHSI</name>
<protein>
    <submittedName>
        <fullName evidence="1">Uncharacterized protein</fullName>
    </submittedName>
</protein>
<dbReference type="Proteomes" id="UP000254893">
    <property type="component" value="Unassembled WGS sequence"/>
</dbReference>
<organism evidence="1 2">
    <name type="scientific">Sphingobacterium spiritivorum</name>
    <name type="common">Flavobacterium spiritivorum</name>
    <dbReference type="NCBI Taxonomy" id="258"/>
    <lineage>
        <taxon>Bacteria</taxon>
        <taxon>Pseudomonadati</taxon>
        <taxon>Bacteroidota</taxon>
        <taxon>Sphingobacteriia</taxon>
        <taxon>Sphingobacteriales</taxon>
        <taxon>Sphingobacteriaceae</taxon>
        <taxon>Sphingobacterium</taxon>
    </lineage>
</organism>
<sequence length="120" mass="14120">MIQKLKMKFKRALFAFFKEEILKAVKYQYKPNDVVIVPSTPVERIFNGTKICAEILLEDKFVDTLYVSHAELYQQALLKARKGLFDEFCKYVKVDERSIVDPRICGDRIIRLYVNVQKPN</sequence>
<dbReference type="RefSeq" id="WP_115171320.1">
    <property type="nucleotide sequence ID" value="NZ_UGYW01000002.1"/>
</dbReference>